<dbReference type="SUPFAM" id="SSF57756">
    <property type="entry name" value="Retrovirus zinc finger-like domains"/>
    <property type="match status" value="1"/>
</dbReference>
<keyword evidence="5" id="KW-1185">Reference proteome</keyword>
<dbReference type="GO" id="GO:0008270">
    <property type="term" value="F:zinc ion binding"/>
    <property type="evidence" value="ECO:0007669"/>
    <property type="project" value="UniProtKB-KW"/>
</dbReference>
<dbReference type="Gene3D" id="4.10.60.10">
    <property type="entry name" value="Zinc finger, CCHC-type"/>
    <property type="match status" value="1"/>
</dbReference>
<feature type="region of interest" description="Disordered" evidence="2">
    <location>
        <begin position="85"/>
        <end position="150"/>
    </location>
</feature>
<feature type="compositionally biased region" description="Basic residues" evidence="2">
    <location>
        <begin position="138"/>
        <end position="150"/>
    </location>
</feature>
<feature type="compositionally biased region" description="Low complexity" evidence="2">
    <location>
        <begin position="1509"/>
        <end position="1525"/>
    </location>
</feature>
<keyword evidence="1" id="KW-0863">Zinc-finger</keyword>
<proteinExistence type="predicted"/>
<dbReference type="InterPro" id="IPR005135">
    <property type="entry name" value="Endo/exonuclease/phosphatase"/>
</dbReference>
<evidence type="ECO:0000313" key="4">
    <source>
        <dbReference type="EMBL" id="CAB0036847.1"/>
    </source>
</evidence>
<keyword evidence="1" id="KW-0479">Metal-binding</keyword>
<dbReference type="InterPro" id="IPR001878">
    <property type="entry name" value="Znf_CCHC"/>
</dbReference>
<dbReference type="OrthoDB" id="7554092at2759"/>
<evidence type="ECO:0000256" key="1">
    <source>
        <dbReference type="PROSITE-ProRule" id="PRU00047"/>
    </source>
</evidence>
<evidence type="ECO:0000259" key="3">
    <source>
        <dbReference type="PROSITE" id="PS50158"/>
    </source>
</evidence>
<dbReference type="Gene3D" id="3.60.10.10">
    <property type="entry name" value="Endonuclease/exonuclease/phosphatase"/>
    <property type="match status" value="1"/>
</dbReference>
<feature type="region of interest" description="Disordered" evidence="2">
    <location>
        <begin position="1850"/>
        <end position="1879"/>
    </location>
</feature>
<feature type="domain" description="CCHC-type" evidence="3">
    <location>
        <begin position="338"/>
        <end position="352"/>
    </location>
</feature>
<dbReference type="EMBL" id="CADCXV010000830">
    <property type="protein sequence ID" value="CAB0036847.1"/>
    <property type="molecule type" value="Genomic_DNA"/>
</dbReference>
<organism evidence="4 5">
    <name type="scientific">Trichogramma brassicae</name>
    <dbReference type="NCBI Taxonomy" id="86971"/>
    <lineage>
        <taxon>Eukaryota</taxon>
        <taxon>Metazoa</taxon>
        <taxon>Ecdysozoa</taxon>
        <taxon>Arthropoda</taxon>
        <taxon>Hexapoda</taxon>
        <taxon>Insecta</taxon>
        <taxon>Pterygota</taxon>
        <taxon>Neoptera</taxon>
        <taxon>Endopterygota</taxon>
        <taxon>Hymenoptera</taxon>
        <taxon>Apocrita</taxon>
        <taxon>Proctotrupomorpha</taxon>
        <taxon>Chalcidoidea</taxon>
        <taxon>Trichogrammatidae</taxon>
        <taxon>Trichogramma</taxon>
    </lineage>
</organism>
<protein>
    <recommendedName>
        <fullName evidence="3">CCHC-type domain-containing protein</fullName>
    </recommendedName>
</protein>
<feature type="compositionally biased region" description="Basic and acidic residues" evidence="2">
    <location>
        <begin position="1182"/>
        <end position="1194"/>
    </location>
</feature>
<dbReference type="SMART" id="SM00343">
    <property type="entry name" value="ZnF_C2HC"/>
    <property type="match status" value="2"/>
</dbReference>
<dbReference type="GO" id="GO:0003824">
    <property type="term" value="F:catalytic activity"/>
    <property type="evidence" value="ECO:0007669"/>
    <property type="project" value="InterPro"/>
</dbReference>
<feature type="compositionally biased region" description="Polar residues" evidence="2">
    <location>
        <begin position="1853"/>
        <end position="1866"/>
    </location>
</feature>
<dbReference type="InterPro" id="IPR036875">
    <property type="entry name" value="Znf_CCHC_sf"/>
</dbReference>
<feature type="compositionally biased region" description="Polar residues" evidence="2">
    <location>
        <begin position="1526"/>
        <end position="1554"/>
    </location>
</feature>
<feature type="region of interest" description="Disordered" evidence="2">
    <location>
        <begin position="1989"/>
        <end position="2031"/>
    </location>
</feature>
<gene>
    <name evidence="4" type="ORF">TBRA_LOCUS8693</name>
</gene>
<dbReference type="Pfam" id="PF00098">
    <property type="entry name" value="zf-CCHC"/>
    <property type="match status" value="1"/>
</dbReference>
<reference evidence="4 5" key="1">
    <citation type="submission" date="2020-02" db="EMBL/GenBank/DDBJ databases">
        <authorList>
            <person name="Ferguson B K."/>
        </authorList>
    </citation>
    <scope>NUCLEOTIDE SEQUENCE [LARGE SCALE GENOMIC DNA]</scope>
</reference>
<dbReference type="InterPro" id="IPR036691">
    <property type="entry name" value="Endo/exonu/phosph_ase_sf"/>
</dbReference>
<name>A0A6H5IH92_9HYME</name>
<dbReference type="PROSITE" id="PS50158">
    <property type="entry name" value="ZF_CCHC"/>
    <property type="match status" value="2"/>
</dbReference>
<dbReference type="Proteomes" id="UP000479190">
    <property type="component" value="Unassembled WGS sequence"/>
</dbReference>
<feature type="non-terminal residue" evidence="4">
    <location>
        <position position="2226"/>
    </location>
</feature>
<sequence length="2226" mass="248837">MEDKPERLDGLIRGLGQFIKGKSNLHKEVISYQLSLGMALSALGKSLASQEPLRPLAVDKAVCTSPLFSGSATSKRLATSLLASHAPPKHHAVTPASKQHDENNNEVGDQDGFVLVDRRRHRQRKQTAATPGAVHARQQPKPRPVQRRAHHRPDVIVIKAKDASKYADILRSLKSDPTLQQKVGSSVNNIRRSAAGALMLQLKKGVENASDLGEELGKVLGTAATASALLHTSTNEIKDLDECATKKEVTAALDALLGIPVSKHDPVKSLRKAYAGTQVAVVALPDDLAATALKLGHVRIGWVNCRIRAREEAARCYRCWSPGHVAARCKGPDRTELCYRCGQKGHQAKDCKGQPSCVLCRRRGADDHGHATTSSSCPLARVYAPPRLSEREFSALLANITEEASGRRPLVIAGDFNAWSTEWGCRETRPRASILLDSLALLDAVLLNTGDVPTFNGRQSSSIVDLTFVCETLTPRVLSWMVSGSYTHSDHQAIVFEIEDDGASSRPSTRRSCRWNARTLDVDRFSAIVSSASVAPGTAEDMTSSLMSIITGACDASMSKANPRRRREPVYWWTAEIADLRRSCLQARRLFQRSRGRHDEETHSANYASARRLLRVAIKTSKRRCWRQLCDEVNNDVWGKPYKIAMSRLGCPQAKQPSSPLLVRGAVAALFPRVPSGPALRLPRRAEEPIPAVTLEELKGAQSRIKERSAPGPDGIPNSALKIAIAARPDIFLRVYTMCLETGVFPSGWKRQRLVLLPKPGKPPDEPSSYHPLCMLDTAGKILERIKCDRLEAFTEKPGGLSERQYGFRKGRSTIDAIEDVISTAREAIAGKRWYRGTKKYCAVVTLDVQLGTVGQHPRHSTPFARMRLLAENNRRLHLGKSARLHHGRRSRVLESHSRSPTGVSTGPDPVELVAVAKHLWQIEHDLNAAILQVRGALQALSLQTADHKTEALLITSRKKEETITITVGDHSIRSSPSIRYLGLHIDAKLKFDHHLRTVSAKAAGVIGALTKIMPNSGGPRSSRRKLYAHVVDSILLYGAPVWSTAAQKRAYIRQAESAHRRACLRVIGGRPHVSYEATYVLAGIPPLALLADERARLYGRRREDAEDEERLATLSKCQEAWDRLTKARWTHRLIPSIRPTLRLQSKRTMPGLPLIHRERGARILPLLEVQRRKRETPLPAPRDHDAGKHHQAHARERAELARCCFLRLLSRNKIERRGNKQRVTTGRCCWKKTLPQPSPHEHDYLMPNTCYRHVHIDKAMIHCQTHTLRELVDAVHTQALAIETLQETVRQVSNLHDTAKVVAIPQAVPSPCIQPPLPATTTSPPTCFIQSTEQIQPYIQTQFGSSAQNAPTPITAPANSPVQVLLVPSTSYSYGTHSASQVYQVWTHEISYYLQFQTRLNYMSWICSNTTTQVWARSTSVYPYSFNRQEYDRNQANYSRNPDYNPYPYGPVFRSGEIPRPHYPRRDEPVVYASNARPTYGARATPPQEFRQYPAAYAPRQYSNMTYNQNPPSNNEPNQPLNSNGARQSSVAGPQASVLPSKQCTEYKSPNPATYTLDYEARQRKLPSSNYRGANGSDSEDDNPTIIKLPIIEGRKDALRLMLDNGATVNLLKVSAVADNVEVFTNSRLTLGDTGLRRRSHPINPMSAIPEETASTTVLTDEIEEQESPVDALPLVDPRYSALRQDFTCTEMSSDEITAQETKKKSYTEGTDIYTAQRAIIITAPPTTDSNISIGEDTTEGTEEIFTQLSDAELLKAATEINTSQRLINQKSAEFEDLTNEEELEGAELANKTYFSEGDQADEATRDYLDSIDTFDERNFTDKTLTEKVNRLVTQALYATDDSQILRGGDGNISNIQRTNNTNNRPVMETPKFKSTPLPQRITDQQSIWARRLEGKMDLQINALREAQNALYKLGEGKIPHQFLNPQTIQNIAIEIQQSNSDFTAFKESEHQKVCCLWEMKNSLNTKISDNTEDLVILKPRKAQPIIRPKPQYSRKRTARRNDRIDNPSSHAPRHCDDVPPPGTSGRTTTERIEEIKTADKLERKPTLTVTTQLLARVKVINEDTLEIKSIEIPLNGDLNPIHENHKELWVVINQGSTEEEPYKKVSIQENISKFTEKIREKFYVYHNKRSKNMIFLYFELGVGAPSKAGTINSPFCIYPTVAATREFRDADKYIEERVSRSTWQLIEGLGYRVSHYVPILLSIAANTIFSSKRRCPLSENKMLT</sequence>
<dbReference type="SUPFAM" id="SSF56219">
    <property type="entry name" value="DNase I-like"/>
    <property type="match status" value="1"/>
</dbReference>
<evidence type="ECO:0000313" key="5">
    <source>
        <dbReference type="Proteomes" id="UP000479190"/>
    </source>
</evidence>
<feature type="domain" description="CCHC-type" evidence="3">
    <location>
        <begin position="315"/>
        <end position="330"/>
    </location>
</feature>
<keyword evidence="1" id="KW-0862">Zinc</keyword>
<evidence type="ECO:0000256" key="2">
    <source>
        <dbReference type="SAM" id="MobiDB-lite"/>
    </source>
</evidence>
<dbReference type="GO" id="GO:0003676">
    <property type="term" value="F:nucleic acid binding"/>
    <property type="evidence" value="ECO:0007669"/>
    <property type="project" value="InterPro"/>
</dbReference>
<feature type="region of interest" description="Disordered" evidence="2">
    <location>
        <begin position="1174"/>
        <end position="1194"/>
    </location>
</feature>
<accession>A0A6H5IH92</accession>
<feature type="region of interest" description="Disordered" evidence="2">
    <location>
        <begin position="885"/>
        <end position="907"/>
    </location>
</feature>
<dbReference type="PANTHER" id="PTHR19446">
    <property type="entry name" value="REVERSE TRANSCRIPTASES"/>
    <property type="match status" value="1"/>
</dbReference>
<dbReference type="Pfam" id="PF14529">
    <property type="entry name" value="Exo_endo_phos_2"/>
    <property type="match status" value="1"/>
</dbReference>
<feature type="region of interest" description="Disordered" evidence="2">
    <location>
        <begin position="1504"/>
        <end position="1554"/>
    </location>
</feature>